<proteinExistence type="predicted"/>
<keyword evidence="1" id="KW-0812">Transmembrane</keyword>
<dbReference type="EMBL" id="JDYK01000003">
    <property type="protein sequence ID" value="EWS82454.1"/>
    <property type="molecule type" value="Genomic_DNA"/>
</dbReference>
<dbReference type="RefSeq" id="WP_038370722.1">
    <property type="nucleotide sequence ID" value="NZ_KK069989.1"/>
</dbReference>
<evidence type="ECO:0000313" key="3">
    <source>
        <dbReference type="Proteomes" id="UP000023067"/>
    </source>
</evidence>
<dbReference type="Proteomes" id="UP000023067">
    <property type="component" value="Unassembled WGS sequence"/>
</dbReference>
<reference evidence="2 3" key="1">
    <citation type="submission" date="2014-02" db="EMBL/GenBank/DDBJ databases">
        <title>Genome sequence of Brachybacterium phenoliresistens strain W13A50.</title>
        <authorList>
            <person name="Wang X."/>
        </authorList>
    </citation>
    <scope>NUCLEOTIDE SEQUENCE [LARGE SCALE GENOMIC DNA]</scope>
    <source>
        <strain evidence="2 3">W13A50</strain>
    </source>
</reference>
<evidence type="ECO:0000313" key="2">
    <source>
        <dbReference type="EMBL" id="EWS82454.1"/>
    </source>
</evidence>
<dbReference type="PATRIC" id="fig|396014.3.peg.730"/>
<keyword evidence="1" id="KW-0472">Membrane</keyword>
<feature type="transmembrane region" description="Helical" evidence="1">
    <location>
        <begin position="54"/>
        <end position="75"/>
    </location>
</feature>
<dbReference type="STRING" id="396014.BF93_11095"/>
<accession>Z9JW76</accession>
<keyword evidence="3" id="KW-1185">Reference proteome</keyword>
<protein>
    <submittedName>
        <fullName evidence="2">Uncharacterized protein</fullName>
    </submittedName>
</protein>
<sequence>MWYVPENDLLRVAPFAVVAALCLWGLISPRTSWRLLWGWQQRYRRVEERDRPALVRRQLLLPLILAVVLGLVMWLS</sequence>
<comment type="caution">
    <text evidence="2">The sequence shown here is derived from an EMBL/GenBank/DDBJ whole genome shotgun (WGS) entry which is preliminary data.</text>
</comment>
<dbReference type="HOGENOM" id="CLU_2647422_0_0_11"/>
<dbReference type="AlphaFoldDB" id="Z9JW76"/>
<name>Z9JW76_9MICO</name>
<keyword evidence="1" id="KW-1133">Transmembrane helix</keyword>
<organism evidence="2 3">
    <name type="scientific">Brachybacterium phenoliresistens</name>
    <dbReference type="NCBI Taxonomy" id="396014"/>
    <lineage>
        <taxon>Bacteria</taxon>
        <taxon>Bacillati</taxon>
        <taxon>Actinomycetota</taxon>
        <taxon>Actinomycetes</taxon>
        <taxon>Micrococcales</taxon>
        <taxon>Dermabacteraceae</taxon>
        <taxon>Brachybacterium</taxon>
    </lineage>
</organism>
<feature type="transmembrane region" description="Helical" evidence="1">
    <location>
        <begin position="12"/>
        <end position="33"/>
    </location>
</feature>
<evidence type="ECO:0000256" key="1">
    <source>
        <dbReference type="SAM" id="Phobius"/>
    </source>
</evidence>
<gene>
    <name evidence="2" type="ORF">BF93_11095</name>
</gene>